<name>A0ABQ8UV49_9EUKA</name>
<evidence type="ECO:0000256" key="2">
    <source>
        <dbReference type="SAM" id="Phobius"/>
    </source>
</evidence>
<keyword evidence="2" id="KW-0472">Membrane</keyword>
<dbReference type="PANTHER" id="PTHR14795:SF0">
    <property type="entry name" value="TRANSMEMBRANE PROTEIN 62"/>
    <property type="match status" value="1"/>
</dbReference>
<dbReference type="Proteomes" id="UP001141327">
    <property type="component" value="Unassembled WGS sequence"/>
</dbReference>
<feature type="transmembrane region" description="Helical" evidence="2">
    <location>
        <begin position="733"/>
        <end position="754"/>
    </location>
</feature>
<feature type="compositionally biased region" description="Low complexity" evidence="1">
    <location>
        <begin position="831"/>
        <end position="843"/>
    </location>
</feature>
<feature type="transmembrane region" description="Helical" evidence="2">
    <location>
        <begin position="471"/>
        <end position="491"/>
    </location>
</feature>
<keyword evidence="2" id="KW-1133">Transmembrane helix</keyword>
<comment type="caution">
    <text evidence="5">The sequence shown here is derived from an EMBL/GenBank/DDBJ whole genome shotgun (WGS) entry which is preliminary data.</text>
</comment>
<organism evidence="5 6">
    <name type="scientific">Paratrimastix pyriformis</name>
    <dbReference type="NCBI Taxonomy" id="342808"/>
    <lineage>
        <taxon>Eukaryota</taxon>
        <taxon>Metamonada</taxon>
        <taxon>Preaxostyla</taxon>
        <taxon>Paratrimastigidae</taxon>
        <taxon>Paratrimastix</taxon>
    </lineage>
</organism>
<dbReference type="EMBL" id="JAPMOS010000005">
    <property type="protein sequence ID" value="KAJ4461971.1"/>
    <property type="molecule type" value="Genomic_DNA"/>
</dbReference>
<dbReference type="SUPFAM" id="SSF56300">
    <property type="entry name" value="Metallo-dependent phosphatases"/>
    <property type="match status" value="1"/>
</dbReference>
<evidence type="ECO:0000313" key="6">
    <source>
        <dbReference type="Proteomes" id="UP001141327"/>
    </source>
</evidence>
<proteinExistence type="predicted"/>
<dbReference type="InterPro" id="IPR056229">
    <property type="entry name" value="Ig_TMM62"/>
</dbReference>
<feature type="region of interest" description="Disordered" evidence="1">
    <location>
        <begin position="862"/>
        <end position="884"/>
    </location>
</feature>
<feature type="transmembrane region" description="Helical" evidence="2">
    <location>
        <begin position="570"/>
        <end position="587"/>
    </location>
</feature>
<feature type="chain" id="PRO_5045123546" evidence="3">
    <location>
        <begin position="21"/>
        <end position="930"/>
    </location>
</feature>
<accession>A0ABQ8UV49</accession>
<evidence type="ECO:0000256" key="1">
    <source>
        <dbReference type="SAM" id="MobiDB-lite"/>
    </source>
</evidence>
<keyword evidence="3" id="KW-0732">Signal</keyword>
<sequence>MRISQCFFLVYVLVFAFVWAQIVIPPFTQRPADYAVNVSTPEVRPPMGANADNLFWFVQVTDLSLSTTINNSRRSDFESFLATTLPSIKPELVLVTGDIVQSVNNEGDTAVDLPAWRNYRDALINSGVLDPSHPCEFILDVQGEFDAFGMRFSPNGTTPFVEYASCGPYYRPNQTLATSPYTHKFVVQKPYGQYGFLGVDMYGSNPFWVTSPRQLSDDGDIRPQARADVRAFLEADPVYNGSILYMHPTVPSVNMVTNSFFDGTVLPSTRLNAILNGHLRKPNTYRHAGRALELSLNAWRKPERWYRLAAFDHDLLSFTDVSYTTTEVVILITNPKDARFLTAREPLHRMAQSTHVRALVFPTPAPGAPPIRIARVWAVFSNGTAGFDQLVEMTVANETGPLWVGAWSPAALPDGEVTVFVQYHALGNATLLTAAATQPYSTTGTSVRLPLTWSRLLFGLETYAFWTSVRVAMPVFFFMLILPPKFLLLFARRGGRREEVVEALRGDPDGVVLEFCIRVAITVQKQKHTPRTNYDGIGFTTNNIPRLVRYFWRELEGIDAYICLADSKPWWAIGLLCLAMPWVPWMIGRFQGNTWGLACAWGFVVRSGVFRGIGMDLFVLVYVFGFGTLFISAAHFLRMLTLARARRAAQLAAEEAQRRAVELVAARRMARRGRGAARRPQVPPTLALPPPAATVAAAAIPHPPRPSRMTLSPAKQPPAPRPSLLAAILRSTILVTTFLLFYAFHLAWAVIVMAGPGPLCWLCSPLTWEGLLGLGIHIWLVTALVKESKRERIHRVALAAAAAAATTPTPPPTARSSTASDTPPPSPPPSARTASSIASATTSPAISAPPIPLIPVPIPLSEPIPATPATPGSLRGDNNATPDHHPLEFTPPMMTPAPEASFRSAAPPGPLAALVALGPLQHRPVGEAAV</sequence>
<gene>
    <name evidence="5" type="ORF">PAPYR_1675</name>
</gene>
<protein>
    <submittedName>
        <fullName evidence="5">Transmembrane protein 62</fullName>
    </submittedName>
</protein>
<dbReference type="InterPro" id="IPR029052">
    <property type="entry name" value="Metallo-depent_PP-like"/>
</dbReference>
<keyword evidence="6" id="KW-1185">Reference proteome</keyword>
<evidence type="ECO:0000259" key="4">
    <source>
        <dbReference type="Pfam" id="PF24384"/>
    </source>
</evidence>
<dbReference type="PANTHER" id="PTHR14795">
    <property type="entry name" value="HELICASE RELATED"/>
    <property type="match status" value="1"/>
</dbReference>
<evidence type="ECO:0000256" key="3">
    <source>
        <dbReference type="SAM" id="SignalP"/>
    </source>
</evidence>
<feature type="signal peptide" evidence="3">
    <location>
        <begin position="1"/>
        <end position="20"/>
    </location>
</feature>
<feature type="region of interest" description="Disordered" evidence="1">
    <location>
        <begin position="800"/>
        <end position="843"/>
    </location>
</feature>
<feature type="domain" description="TMEM62 Ig-like" evidence="4">
    <location>
        <begin position="326"/>
        <end position="442"/>
    </location>
</feature>
<reference evidence="5" key="1">
    <citation type="journal article" date="2022" name="bioRxiv">
        <title>Genomics of Preaxostyla Flagellates Illuminates Evolutionary Transitions and the Path Towards Mitochondrial Loss.</title>
        <authorList>
            <person name="Novak L.V.F."/>
            <person name="Treitli S.C."/>
            <person name="Pyrih J."/>
            <person name="Halakuc P."/>
            <person name="Pipaliya S.V."/>
            <person name="Vacek V."/>
            <person name="Brzon O."/>
            <person name="Soukal P."/>
            <person name="Eme L."/>
            <person name="Dacks J.B."/>
            <person name="Karnkowska A."/>
            <person name="Elias M."/>
            <person name="Hampl V."/>
        </authorList>
    </citation>
    <scope>NUCLEOTIDE SEQUENCE</scope>
    <source>
        <strain evidence="5">RCP-MX</strain>
    </source>
</reference>
<keyword evidence="2 5" id="KW-0812">Transmembrane</keyword>
<feature type="transmembrane region" description="Helical" evidence="2">
    <location>
        <begin position="617"/>
        <end position="637"/>
    </location>
</feature>
<feature type="transmembrane region" description="Helical" evidence="2">
    <location>
        <begin position="766"/>
        <end position="785"/>
    </location>
</feature>
<dbReference type="Pfam" id="PF24384">
    <property type="entry name" value="Ig_TMM62"/>
    <property type="match status" value="1"/>
</dbReference>
<evidence type="ECO:0000313" key="5">
    <source>
        <dbReference type="EMBL" id="KAJ4461971.1"/>
    </source>
</evidence>